<feature type="binding site" evidence="6">
    <location>
        <position position="111"/>
    </location>
    <ligand>
        <name>FAD</name>
        <dbReference type="ChEBI" id="CHEBI:57692"/>
    </ligand>
</feature>
<feature type="binding site" evidence="6">
    <location>
        <position position="130"/>
    </location>
    <ligand>
        <name>FAD</name>
        <dbReference type="ChEBI" id="CHEBI:57692"/>
    </ligand>
</feature>
<evidence type="ECO:0000256" key="7">
    <source>
        <dbReference type="SAM" id="Phobius"/>
    </source>
</evidence>
<organism evidence="9 10">
    <name type="scientific">Heterobasidion irregulare (strain TC 32-1)</name>
    <dbReference type="NCBI Taxonomy" id="747525"/>
    <lineage>
        <taxon>Eukaryota</taxon>
        <taxon>Fungi</taxon>
        <taxon>Dikarya</taxon>
        <taxon>Basidiomycota</taxon>
        <taxon>Agaricomycotina</taxon>
        <taxon>Agaricomycetes</taxon>
        <taxon>Russulales</taxon>
        <taxon>Bondarzewiaceae</taxon>
        <taxon>Heterobasidion</taxon>
        <taxon>Heterobasidion annosum species complex</taxon>
    </lineage>
</organism>
<keyword evidence="7" id="KW-0812">Transmembrane</keyword>
<dbReference type="PROSITE" id="PS51384">
    <property type="entry name" value="FAD_FR"/>
    <property type="match status" value="1"/>
</dbReference>
<evidence type="ECO:0000256" key="3">
    <source>
        <dbReference type="ARBA" id="ARBA00022630"/>
    </source>
</evidence>
<dbReference type="InParanoid" id="W4KDN9"/>
<dbReference type="SUPFAM" id="SSF52343">
    <property type="entry name" value="Ferredoxin reductase-like, C-terminal NADP-linked domain"/>
    <property type="match status" value="1"/>
</dbReference>
<protein>
    <recommendedName>
        <fullName evidence="8">FAD-binding FR-type domain-containing protein</fullName>
    </recommendedName>
</protein>
<feature type="binding site" evidence="6">
    <location>
        <position position="112"/>
    </location>
    <ligand>
        <name>FAD</name>
        <dbReference type="ChEBI" id="CHEBI:57692"/>
    </ligand>
</feature>
<evidence type="ECO:0000313" key="10">
    <source>
        <dbReference type="Proteomes" id="UP000030671"/>
    </source>
</evidence>
<dbReference type="CDD" id="cd06183">
    <property type="entry name" value="cyt_b5_reduct_like"/>
    <property type="match status" value="1"/>
</dbReference>
<dbReference type="InterPro" id="IPR001433">
    <property type="entry name" value="OxRdtase_FAD/NAD-bd"/>
</dbReference>
<keyword evidence="5" id="KW-0560">Oxidoreductase</keyword>
<reference evidence="9 10" key="1">
    <citation type="journal article" date="2012" name="New Phytol.">
        <title>Insight into trade-off between wood decay and parasitism from the genome of a fungal forest pathogen.</title>
        <authorList>
            <person name="Olson A."/>
            <person name="Aerts A."/>
            <person name="Asiegbu F."/>
            <person name="Belbahri L."/>
            <person name="Bouzid O."/>
            <person name="Broberg A."/>
            <person name="Canback B."/>
            <person name="Coutinho P.M."/>
            <person name="Cullen D."/>
            <person name="Dalman K."/>
            <person name="Deflorio G."/>
            <person name="van Diepen L.T."/>
            <person name="Dunand C."/>
            <person name="Duplessis S."/>
            <person name="Durling M."/>
            <person name="Gonthier P."/>
            <person name="Grimwood J."/>
            <person name="Fossdal C.G."/>
            <person name="Hansson D."/>
            <person name="Henrissat B."/>
            <person name="Hietala A."/>
            <person name="Himmelstrand K."/>
            <person name="Hoffmeister D."/>
            <person name="Hogberg N."/>
            <person name="James T.Y."/>
            <person name="Karlsson M."/>
            <person name="Kohler A."/>
            <person name="Kues U."/>
            <person name="Lee Y.H."/>
            <person name="Lin Y.C."/>
            <person name="Lind M."/>
            <person name="Lindquist E."/>
            <person name="Lombard V."/>
            <person name="Lucas S."/>
            <person name="Lunden K."/>
            <person name="Morin E."/>
            <person name="Murat C."/>
            <person name="Park J."/>
            <person name="Raffaello T."/>
            <person name="Rouze P."/>
            <person name="Salamov A."/>
            <person name="Schmutz J."/>
            <person name="Solheim H."/>
            <person name="Stahlberg J."/>
            <person name="Velez H."/>
            <person name="de Vries R.P."/>
            <person name="Wiebenga A."/>
            <person name="Woodward S."/>
            <person name="Yakovlev I."/>
            <person name="Garbelotto M."/>
            <person name="Martin F."/>
            <person name="Grigoriev I.V."/>
            <person name="Stenlid J."/>
        </authorList>
    </citation>
    <scope>NUCLEOTIDE SEQUENCE [LARGE SCALE GENOMIC DNA]</scope>
    <source>
        <strain evidence="9 10">TC 32-1</strain>
    </source>
</reference>
<dbReference type="InterPro" id="IPR017927">
    <property type="entry name" value="FAD-bd_FR_type"/>
</dbReference>
<dbReference type="InterPro" id="IPR001834">
    <property type="entry name" value="CBR-like"/>
</dbReference>
<dbReference type="GeneID" id="20670125"/>
<evidence type="ECO:0000256" key="4">
    <source>
        <dbReference type="ARBA" id="ARBA00022827"/>
    </source>
</evidence>
<feature type="binding site" evidence="6">
    <location>
        <position position="113"/>
    </location>
    <ligand>
        <name>FAD</name>
        <dbReference type="ChEBI" id="CHEBI:57692"/>
    </ligand>
</feature>
<sequence>MLRFRYSTAAPAKSSYSYASAIVALAATGGLTAAYFFWPSESRAAPTYRHESISPSHFTPVTLTASEDCGPNLKLLTLTIAPESLPSSSQSSAFWPIWSIFIKDDDIQVERPYTPLEGMDDRGNIKLWVKKYLKGEVGRWLHSKQVGDTVEIRGPLPTFHAYADTWDEIVMISGGTGFSPFYQLLHHQLLQGGAKNKSTRFTLLHGSQNAAELPPPLFLQPLLKLAERHPERLRIRLFIVIPWFRSRKFFDRMIAAIAGPYGRNYSQGAVGGILGDLGFKSGQVWKL</sequence>
<keyword evidence="10" id="KW-1185">Reference proteome</keyword>
<dbReference type="InterPro" id="IPR017938">
    <property type="entry name" value="Riboflavin_synthase-like_b-brl"/>
</dbReference>
<evidence type="ECO:0000256" key="1">
    <source>
        <dbReference type="ARBA" id="ARBA00001974"/>
    </source>
</evidence>
<dbReference type="Pfam" id="PF00970">
    <property type="entry name" value="FAD_binding_6"/>
    <property type="match status" value="1"/>
</dbReference>
<dbReference type="Gene3D" id="3.40.50.80">
    <property type="entry name" value="Nucleotide-binding domain of ferredoxin-NADP reductase (FNR) module"/>
    <property type="match status" value="1"/>
</dbReference>
<dbReference type="GO" id="GO:0016491">
    <property type="term" value="F:oxidoreductase activity"/>
    <property type="evidence" value="ECO:0007669"/>
    <property type="project" value="UniProtKB-KW"/>
</dbReference>
<keyword evidence="3 6" id="KW-0285">Flavoprotein</keyword>
<keyword evidence="7" id="KW-0472">Membrane</keyword>
<feature type="transmembrane region" description="Helical" evidence="7">
    <location>
        <begin position="16"/>
        <end position="38"/>
    </location>
</feature>
<dbReference type="EMBL" id="KI925456">
    <property type="protein sequence ID" value="ETW83854.1"/>
    <property type="molecule type" value="Genomic_DNA"/>
</dbReference>
<dbReference type="AlphaFoldDB" id="W4KDN9"/>
<dbReference type="PANTHER" id="PTHR19370">
    <property type="entry name" value="NADH-CYTOCHROME B5 REDUCTASE"/>
    <property type="match status" value="1"/>
</dbReference>
<evidence type="ECO:0000256" key="2">
    <source>
        <dbReference type="ARBA" id="ARBA00006105"/>
    </source>
</evidence>
<feature type="domain" description="FAD-binding FR-type" evidence="8">
    <location>
        <begin position="56"/>
        <end position="162"/>
    </location>
</feature>
<dbReference type="Pfam" id="PF00175">
    <property type="entry name" value="NAD_binding_1"/>
    <property type="match status" value="1"/>
</dbReference>
<dbReference type="InterPro" id="IPR008333">
    <property type="entry name" value="Cbr1-like_FAD-bd_dom"/>
</dbReference>
<evidence type="ECO:0000313" key="9">
    <source>
        <dbReference type="EMBL" id="ETW83854.1"/>
    </source>
</evidence>
<dbReference type="HOGENOM" id="CLU_003827_9_1_1"/>
<keyword evidence="7" id="KW-1133">Transmembrane helix</keyword>
<gene>
    <name evidence="9" type="ORF">HETIRDRAFT_314450</name>
</gene>
<dbReference type="KEGG" id="hir:HETIRDRAFT_314450"/>
<name>W4KDN9_HETIT</name>
<evidence type="ECO:0000256" key="5">
    <source>
        <dbReference type="ARBA" id="ARBA00023002"/>
    </source>
</evidence>
<comment type="cofactor">
    <cofactor evidence="1 6">
        <name>FAD</name>
        <dbReference type="ChEBI" id="CHEBI:57692"/>
    </cofactor>
</comment>
<dbReference type="InterPro" id="IPR039261">
    <property type="entry name" value="FNR_nucleotide-bd"/>
</dbReference>
<dbReference type="eggNOG" id="KOG0534">
    <property type="taxonomic scope" value="Eukaryota"/>
</dbReference>
<evidence type="ECO:0000256" key="6">
    <source>
        <dbReference type="PIRSR" id="PIRSR601834-1"/>
    </source>
</evidence>
<keyword evidence="4 6" id="KW-0274">FAD</keyword>
<feature type="binding site" evidence="6">
    <location>
        <position position="137"/>
    </location>
    <ligand>
        <name>FAD</name>
        <dbReference type="ChEBI" id="CHEBI:57692"/>
    </ligand>
</feature>
<dbReference type="PRINTS" id="PR00406">
    <property type="entry name" value="CYTB5RDTASE"/>
</dbReference>
<dbReference type="Proteomes" id="UP000030671">
    <property type="component" value="Unassembled WGS sequence"/>
</dbReference>
<accession>W4KDN9</accession>
<dbReference type="PANTHER" id="PTHR19370:SF184">
    <property type="entry name" value="NADH-CYTOCHROME B5 REDUCTASE-LIKE"/>
    <property type="match status" value="1"/>
</dbReference>
<proteinExistence type="inferred from homology"/>
<dbReference type="STRING" id="747525.W4KDN9"/>
<dbReference type="Gene3D" id="2.40.30.10">
    <property type="entry name" value="Translation factors"/>
    <property type="match status" value="1"/>
</dbReference>
<dbReference type="FunCoup" id="W4KDN9">
    <property type="interactions" value="20"/>
</dbReference>
<comment type="similarity">
    <text evidence="2">Belongs to the flavoprotein pyridine nucleotide cytochrome reductase family.</text>
</comment>
<evidence type="ECO:0000259" key="8">
    <source>
        <dbReference type="PROSITE" id="PS51384"/>
    </source>
</evidence>
<dbReference type="OrthoDB" id="432685at2759"/>
<dbReference type="SUPFAM" id="SSF63380">
    <property type="entry name" value="Riboflavin synthase domain-like"/>
    <property type="match status" value="1"/>
</dbReference>
<dbReference type="RefSeq" id="XP_009543592.1">
    <property type="nucleotide sequence ID" value="XM_009545297.1"/>
</dbReference>